<proteinExistence type="predicted"/>
<dbReference type="Proteomes" id="UP000038830">
    <property type="component" value="Unassembled WGS sequence"/>
</dbReference>
<dbReference type="AlphaFoldDB" id="A0A0H5C0Y3"/>
<dbReference type="EMBL" id="CDQK01000001">
    <property type="protein sequence ID" value="CEP21097.1"/>
    <property type="molecule type" value="Genomic_DNA"/>
</dbReference>
<reference evidence="2" key="1">
    <citation type="journal article" date="2015" name="J. Biotechnol.">
        <title>The structure of the Cyberlindnera jadinii genome and its relation to Candida utilis analyzed by the occurrence of single nucleotide polymorphisms.</title>
        <authorList>
            <person name="Rupp O."/>
            <person name="Brinkrolf K."/>
            <person name="Buerth C."/>
            <person name="Kunigo M."/>
            <person name="Schneider J."/>
            <person name="Jaenicke S."/>
            <person name="Goesmann A."/>
            <person name="Puehler A."/>
            <person name="Jaeger K.-E."/>
            <person name="Ernst J.F."/>
        </authorList>
    </citation>
    <scope>NUCLEOTIDE SEQUENCE [LARGE SCALE GENOMIC DNA]</scope>
    <source>
        <strain evidence="2">ATCC 18201 / CBS 1600 / BCRC 20928 / JCM 3617 / NBRC 0987 / NRRL Y-1542</strain>
    </source>
</reference>
<name>A0A0H5C0Y3_CYBJN</name>
<gene>
    <name evidence="1" type="ORF">BN1211_1119</name>
</gene>
<organism evidence="1 2">
    <name type="scientific">Cyberlindnera jadinii (strain ATCC 18201 / CBS 1600 / BCRC 20928 / JCM 3617 / NBRC 0987 / NRRL Y-1542)</name>
    <name type="common">Torula yeast</name>
    <name type="synonym">Candida utilis</name>
    <dbReference type="NCBI Taxonomy" id="983966"/>
    <lineage>
        <taxon>Eukaryota</taxon>
        <taxon>Fungi</taxon>
        <taxon>Dikarya</taxon>
        <taxon>Ascomycota</taxon>
        <taxon>Saccharomycotina</taxon>
        <taxon>Saccharomycetes</taxon>
        <taxon>Phaffomycetales</taxon>
        <taxon>Phaffomycetaceae</taxon>
        <taxon>Cyberlindnera</taxon>
    </lineage>
</organism>
<accession>A0A0H5C0Y3</accession>
<evidence type="ECO:0000313" key="1">
    <source>
        <dbReference type="EMBL" id="CEP21097.1"/>
    </source>
</evidence>
<protein>
    <submittedName>
        <fullName evidence="1">Uncharacterized protein</fullName>
    </submittedName>
</protein>
<sequence>MRNNISLAVDEGEGTKVLTVGGSHLGHSGYWNVLIVKFVYNAHRFPGRLLSICQLLTLVLMDHTWTVFCSLGLESQWC</sequence>
<evidence type="ECO:0000313" key="2">
    <source>
        <dbReference type="Proteomes" id="UP000038830"/>
    </source>
</evidence>